<dbReference type="InterPro" id="IPR044151">
    <property type="entry name" value="ALDH_KGSADH"/>
</dbReference>
<dbReference type="PANTHER" id="PTHR43353:SF3">
    <property type="entry name" value="ALDEHYDE DEHYDROGENASE-RELATED"/>
    <property type="match status" value="1"/>
</dbReference>
<evidence type="ECO:0000256" key="1">
    <source>
        <dbReference type="ARBA" id="ARBA00023002"/>
    </source>
</evidence>
<dbReference type="Proteomes" id="UP001231616">
    <property type="component" value="Unassembled WGS sequence"/>
</dbReference>
<evidence type="ECO:0000313" key="3">
    <source>
        <dbReference type="EMBL" id="MDP4534653.1"/>
    </source>
</evidence>
<proteinExistence type="predicted"/>
<dbReference type="PANTHER" id="PTHR43353">
    <property type="entry name" value="SUCCINATE-SEMIALDEHYDE DEHYDROGENASE, MITOCHONDRIAL"/>
    <property type="match status" value="1"/>
</dbReference>
<feature type="domain" description="Aldehyde dehydrogenase" evidence="2">
    <location>
        <begin position="31"/>
        <end position="474"/>
    </location>
</feature>
<evidence type="ECO:0000259" key="2">
    <source>
        <dbReference type="Pfam" id="PF00171"/>
    </source>
</evidence>
<sequence>MTGTMNTGTLITGQHYIGGCWHGQPQAGTCSFNPALNQPLRWTFAEAGSMELQQVTELAESAAMPYRLSSRQQRADFLEQIAANIEAMGEVLIETVMAETALPKGRVEGERGRTCNQLRLFARLLRSPQEEVHEQAEPDRQPVPKPELRLRTVALGPVVVFGASNFPLAFSVAGGDTASALAAGCPVIVKAHNAHPATSELVARAIAKAIEQCQMPMGVFALVHARTHAFSEQLIQHPAIKAVAFTGSEQVGMHFQRLIWQRKEPIPFYGELGSQNPLCVLPAYLQQHSEAFAGQLFNSVVMGQGQFCTRPGLVFLLRDSASDALKAQLQALCQPHPASAMLTAKIAASYRQQVETLQQSAGVTLLAEGQGEEEGCVTKARIFCTNARTFVEQPLLREEVFGPATLLIECSDITELQMLLTTLAGQLTATLYANDSEQASVRSLLQALEQKAGRVIVGQMPTGVEVCASMNHGGPFPAASDSRYTAVGSRAIQRFVRPVCYQNVPAWYFE</sequence>
<comment type="caution">
    <text evidence="3">The sequence shown here is derived from an EMBL/GenBank/DDBJ whole genome shotgun (WGS) entry which is preliminary data.</text>
</comment>
<keyword evidence="4" id="KW-1185">Reference proteome</keyword>
<dbReference type="Gene3D" id="3.40.309.10">
    <property type="entry name" value="Aldehyde Dehydrogenase, Chain A, domain 2"/>
    <property type="match status" value="1"/>
</dbReference>
<dbReference type="SUPFAM" id="SSF53720">
    <property type="entry name" value="ALDH-like"/>
    <property type="match status" value="1"/>
</dbReference>
<protein>
    <submittedName>
        <fullName evidence="3">Aldehyde dehydrogenase (NADP(+))</fullName>
    </submittedName>
</protein>
<dbReference type="Gene3D" id="3.40.605.10">
    <property type="entry name" value="Aldehyde Dehydrogenase, Chain A, domain 1"/>
    <property type="match status" value="1"/>
</dbReference>
<dbReference type="InterPro" id="IPR016162">
    <property type="entry name" value="Ald_DH_N"/>
</dbReference>
<dbReference type="CDD" id="cd07129">
    <property type="entry name" value="ALDH_KGSADH"/>
    <property type="match status" value="1"/>
</dbReference>
<dbReference type="InterPro" id="IPR016161">
    <property type="entry name" value="Ald_DH/histidinol_DH"/>
</dbReference>
<keyword evidence="1" id="KW-0560">Oxidoreductase</keyword>
<accession>A0ABT9GUK0</accession>
<gene>
    <name evidence="3" type="ORF">Q3O60_00385</name>
</gene>
<dbReference type="InterPro" id="IPR016163">
    <property type="entry name" value="Ald_DH_C"/>
</dbReference>
<name>A0ABT9GUK0_9GAMM</name>
<dbReference type="Pfam" id="PF00171">
    <property type="entry name" value="Aldedh"/>
    <property type="match status" value="1"/>
</dbReference>
<dbReference type="EMBL" id="JAUZVZ010000001">
    <property type="protein sequence ID" value="MDP4534653.1"/>
    <property type="molecule type" value="Genomic_DNA"/>
</dbReference>
<reference evidence="3 4" key="1">
    <citation type="submission" date="2023-08" db="EMBL/GenBank/DDBJ databases">
        <authorList>
            <person name="Joshi A."/>
            <person name="Thite S."/>
        </authorList>
    </citation>
    <scope>NUCLEOTIDE SEQUENCE [LARGE SCALE GENOMIC DNA]</scope>
    <source>
        <strain evidence="3 4">AC40</strain>
    </source>
</reference>
<dbReference type="InterPro" id="IPR050740">
    <property type="entry name" value="Aldehyde_DH_Superfamily"/>
</dbReference>
<dbReference type="InterPro" id="IPR015590">
    <property type="entry name" value="Aldehyde_DH_dom"/>
</dbReference>
<evidence type="ECO:0000313" key="4">
    <source>
        <dbReference type="Proteomes" id="UP001231616"/>
    </source>
</evidence>
<organism evidence="3 4">
    <name type="scientific">Alkalimonas collagenimarina</name>
    <dbReference type="NCBI Taxonomy" id="400390"/>
    <lineage>
        <taxon>Bacteria</taxon>
        <taxon>Pseudomonadati</taxon>
        <taxon>Pseudomonadota</taxon>
        <taxon>Gammaproteobacteria</taxon>
        <taxon>Alkalimonas</taxon>
    </lineage>
</organism>